<evidence type="ECO:0000256" key="2">
    <source>
        <dbReference type="ARBA" id="ARBA00004496"/>
    </source>
</evidence>
<keyword evidence="4" id="KW-0963">Cytoplasm</keyword>
<dbReference type="FunFam" id="1.25.10.10:FF:000028">
    <property type="entry name" value="Transportin-1 isoform 1"/>
    <property type="match status" value="1"/>
</dbReference>
<keyword evidence="5" id="KW-0677">Repeat</keyword>
<feature type="compositionally biased region" description="Basic and acidic residues" evidence="9">
    <location>
        <begin position="362"/>
        <end position="371"/>
    </location>
</feature>
<keyword evidence="7" id="KW-0539">Nucleus</keyword>
<sequence length="921" mass="101601">MDRTLHGGHWSKRSNKRRAVIITTFTPQPPPHTDNATMSWSPQAGGLAEVQQVLRDSTQNQSAEVQKAMTMRLQSFMQVPDYPCYLAHILAFSAADEERVRTVAGLVLKNAAKGIGSAQTEVIQYVKETVLRAYADSSAMVRNAAAQVIVVVLGALEPANWPEALAALLHGLDGDVAAQETAFGVLEKCCEDYPRKLEAEIHGTRPTDVLIPRFLALADAESSKIRTLALTCLSHFIPVASPVLWTHIDALLAVLFKHASDPAPDVRRQVCQALVLLLAARPDKLLPALPNVADYMLFSTQDQDENVALEACEFWLTFAEDPDLGDHLRPLLPRVAPVLLSCMVYGEDDLIWLAGDEDDADVPDRPEDIKPKHFGAKAHGLESDSTGEKPAAAVGDDDEEEYDDFDDDDDLSTEWNLRKCAAAAVDVIAVRFGPDLLQILMPHLRDRLWSQDWIQRESGILALGAMAEGCIEAIEPYLPELIPFLINTLNDPKSEEHRNKYFVPAMEGLLRMVLDNNKRVQEAGCSAFATLEEDAGTALEPYLDPILRNLVFAFQKYQAKNLLILYDAIGTLADAVGSALNRKEVLDVLMPPLVERWGRLGNDDEDLIPLLECLSSVTVACGSGFLPYAEPVFRRCVEIVHGSLLQYQAFQQQPDTRAEPDKVFLIVALDLLSGLTQGLGGQIIPLVQSSQPPLLQLLAVCLKHPDPPVRQSGYALVGDMAISCFSVLRPVIPQIMPELIEQIMPEPKMEFVSACNNAAWSVGEVALHYGTDPEFAQWVTPLIQRLIPILLSPKSPKSLTENAAVTIGRLALVQPDMVSPHLEVFAQPWCQALSEIKDNDEKDSAFRGFCGLIERNPSGIAKAFVFFCNAVVRWTAPSQELNDLFSKILHGFKQMSGSQWDAQMAAFPEGIQERLRARYQL</sequence>
<dbReference type="InterPro" id="IPR016024">
    <property type="entry name" value="ARM-type_fold"/>
</dbReference>
<dbReference type="Gene3D" id="1.25.10.10">
    <property type="entry name" value="Leucine-rich Repeat Variant"/>
    <property type="match status" value="2"/>
</dbReference>
<dbReference type="GO" id="GO:0005737">
    <property type="term" value="C:cytoplasm"/>
    <property type="evidence" value="ECO:0007669"/>
    <property type="project" value="UniProtKB-SubCell"/>
</dbReference>
<evidence type="ECO:0000313" key="10">
    <source>
        <dbReference type="EMBL" id="CAE6455987.1"/>
    </source>
</evidence>
<accession>A0A8H3BGV2</accession>
<evidence type="ECO:0000256" key="3">
    <source>
        <dbReference type="ARBA" id="ARBA00022448"/>
    </source>
</evidence>
<reference evidence="10" key="1">
    <citation type="submission" date="2021-01" db="EMBL/GenBank/DDBJ databases">
        <authorList>
            <person name="Kaushik A."/>
        </authorList>
    </citation>
    <scope>NUCLEOTIDE SEQUENCE</scope>
    <source>
        <strain evidence="10">AG4-RS23</strain>
    </source>
</reference>
<comment type="subcellular location">
    <subcellularLocation>
        <location evidence="2">Cytoplasm</location>
    </subcellularLocation>
    <subcellularLocation>
        <location evidence="1">Nucleus</location>
    </subcellularLocation>
</comment>
<protein>
    <recommendedName>
        <fullName evidence="12">Importin subunit beta-2</fullName>
    </recommendedName>
</protein>
<comment type="similarity">
    <text evidence="8">Belongs to the importin beta family. Importin beta-2 subfamily.</text>
</comment>
<evidence type="ECO:0008006" key="12">
    <source>
        <dbReference type="Google" id="ProtNLM"/>
    </source>
</evidence>
<evidence type="ECO:0000256" key="5">
    <source>
        <dbReference type="ARBA" id="ARBA00022737"/>
    </source>
</evidence>
<evidence type="ECO:0000313" key="11">
    <source>
        <dbReference type="Proteomes" id="UP000663861"/>
    </source>
</evidence>
<feature type="region of interest" description="Disordered" evidence="9">
    <location>
        <begin position="362"/>
        <end position="409"/>
    </location>
</feature>
<name>A0A8H3BGV2_9AGAM</name>
<comment type="caution">
    <text evidence="10">The sequence shown here is derived from an EMBL/GenBank/DDBJ whole genome shotgun (WGS) entry which is preliminary data.</text>
</comment>
<dbReference type="AlphaFoldDB" id="A0A8H3BGV2"/>
<organism evidence="10 11">
    <name type="scientific">Rhizoctonia solani</name>
    <dbReference type="NCBI Taxonomy" id="456999"/>
    <lineage>
        <taxon>Eukaryota</taxon>
        <taxon>Fungi</taxon>
        <taxon>Dikarya</taxon>
        <taxon>Basidiomycota</taxon>
        <taxon>Agaricomycotina</taxon>
        <taxon>Agaricomycetes</taxon>
        <taxon>Cantharellales</taxon>
        <taxon>Ceratobasidiaceae</taxon>
        <taxon>Rhizoctonia</taxon>
    </lineage>
</organism>
<dbReference type="GO" id="GO:0031981">
    <property type="term" value="C:nuclear lumen"/>
    <property type="evidence" value="ECO:0007669"/>
    <property type="project" value="UniProtKB-ARBA"/>
</dbReference>
<evidence type="ECO:0000256" key="8">
    <source>
        <dbReference type="ARBA" id="ARBA00038423"/>
    </source>
</evidence>
<proteinExistence type="inferred from homology"/>
<evidence type="ECO:0000256" key="9">
    <source>
        <dbReference type="SAM" id="MobiDB-lite"/>
    </source>
</evidence>
<evidence type="ECO:0000256" key="7">
    <source>
        <dbReference type="ARBA" id="ARBA00023242"/>
    </source>
</evidence>
<dbReference type="GO" id="GO:0006606">
    <property type="term" value="P:protein import into nucleus"/>
    <property type="evidence" value="ECO:0007669"/>
    <property type="project" value="InterPro"/>
</dbReference>
<gene>
    <name evidence="10" type="ORF">RDB_LOCUS61657</name>
</gene>
<dbReference type="SUPFAM" id="SSF48371">
    <property type="entry name" value="ARM repeat"/>
    <property type="match status" value="1"/>
</dbReference>
<keyword evidence="6" id="KW-0653">Protein transport</keyword>
<dbReference type="PANTHER" id="PTHR10527">
    <property type="entry name" value="IMPORTIN BETA"/>
    <property type="match status" value="1"/>
</dbReference>
<dbReference type="InterPro" id="IPR011989">
    <property type="entry name" value="ARM-like"/>
</dbReference>
<dbReference type="Pfam" id="PF13513">
    <property type="entry name" value="HEAT_EZ"/>
    <property type="match status" value="1"/>
</dbReference>
<dbReference type="InterPro" id="IPR040122">
    <property type="entry name" value="Importin_beta"/>
</dbReference>
<evidence type="ECO:0000256" key="1">
    <source>
        <dbReference type="ARBA" id="ARBA00004123"/>
    </source>
</evidence>
<feature type="compositionally biased region" description="Acidic residues" evidence="9">
    <location>
        <begin position="395"/>
        <end position="409"/>
    </location>
</feature>
<dbReference type="Proteomes" id="UP000663861">
    <property type="component" value="Unassembled WGS sequence"/>
</dbReference>
<dbReference type="EMBL" id="CAJMWY010001027">
    <property type="protein sequence ID" value="CAE6455987.1"/>
    <property type="molecule type" value="Genomic_DNA"/>
</dbReference>
<keyword evidence="3" id="KW-0813">Transport</keyword>
<evidence type="ECO:0000256" key="4">
    <source>
        <dbReference type="ARBA" id="ARBA00022490"/>
    </source>
</evidence>
<evidence type="ECO:0000256" key="6">
    <source>
        <dbReference type="ARBA" id="ARBA00022927"/>
    </source>
</evidence>